<proteinExistence type="predicted"/>
<keyword evidence="2" id="KW-1185">Reference proteome</keyword>
<dbReference type="OrthoDB" id="9134166at2"/>
<organism evidence="1 2">
    <name type="scientific">Pseudarcicella hirudinis</name>
    <dbReference type="NCBI Taxonomy" id="1079859"/>
    <lineage>
        <taxon>Bacteria</taxon>
        <taxon>Pseudomonadati</taxon>
        <taxon>Bacteroidota</taxon>
        <taxon>Cytophagia</taxon>
        <taxon>Cytophagales</taxon>
        <taxon>Flectobacillaceae</taxon>
        <taxon>Pseudarcicella</taxon>
    </lineage>
</organism>
<reference evidence="1 2" key="1">
    <citation type="submission" date="2016-10" db="EMBL/GenBank/DDBJ databases">
        <authorList>
            <person name="de Groot N.N."/>
        </authorList>
    </citation>
    <scope>NUCLEOTIDE SEQUENCE [LARGE SCALE GENOMIC DNA]</scope>
    <source>
        <strain evidence="2">E92,LMG 26720,CCM 7988</strain>
    </source>
</reference>
<dbReference type="STRING" id="1079859.SAMN04515674_101500"/>
<evidence type="ECO:0008006" key="3">
    <source>
        <dbReference type="Google" id="ProtNLM"/>
    </source>
</evidence>
<gene>
    <name evidence="1" type="ORF">SAMN04515674_101500</name>
</gene>
<protein>
    <recommendedName>
        <fullName evidence="3">DNA cytosine methyltransferase</fullName>
    </recommendedName>
</protein>
<evidence type="ECO:0000313" key="1">
    <source>
        <dbReference type="EMBL" id="SFP14327.1"/>
    </source>
</evidence>
<name>A0A1I5MY65_9BACT</name>
<sequence length="204" mass="23305">MRVLVACEKSGIIRQAFEKHGHDAWSCDLQNSDILGKHYKGDVRDILYCNSWDLIIAHPVCTRLCNSSVLRLYHNSKKEFGLNPDKILEMIEAANFFKLFLNHHCERIAIENPIMHCYAKRIIGVEQTQIIQPFQFGHPESKATCLWLKGLPLLRHTEVLRLKPGERWQNQSPSGNNKLGGKAAELRAKTYQGIANAMAEQWGN</sequence>
<dbReference type="Proteomes" id="UP000199306">
    <property type="component" value="Unassembled WGS sequence"/>
</dbReference>
<dbReference type="EMBL" id="FOXH01000001">
    <property type="protein sequence ID" value="SFP14327.1"/>
    <property type="molecule type" value="Genomic_DNA"/>
</dbReference>
<evidence type="ECO:0000313" key="2">
    <source>
        <dbReference type="Proteomes" id="UP000199306"/>
    </source>
</evidence>
<dbReference type="AlphaFoldDB" id="A0A1I5MY65"/>
<accession>A0A1I5MY65</accession>